<evidence type="ECO:0000313" key="1">
    <source>
        <dbReference type="EMBL" id="OWK45096.1"/>
    </source>
</evidence>
<protein>
    <submittedName>
        <fullName evidence="1">Uncharacterized protein</fullName>
    </submittedName>
</protein>
<organism evidence="1 2">
    <name type="scientific">Fimbriiglobus ruber</name>
    <dbReference type="NCBI Taxonomy" id="1908690"/>
    <lineage>
        <taxon>Bacteria</taxon>
        <taxon>Pseudomonadati</taxon>
        <taxon>Planctomycetota</taxon>
        <taxon>Planctomycetia</taxon>
        <taxon>Gemmatales</taxon>
        <taxon>Gemmataceae</taxon>
        <taxon>Fimbriiglobus</taxon>
    </lineage>
</organism>
<keyword evidence="2" id="KW-1185">Reference proteome</keyword>
<dbReference type="Proteomes" id="UP000214646">
    <property type="component" value="Unassembled WGS sequence"/>
</dbReference>
<proteinExistence type="predicted"/>
<dbReference type="EMBL" id="NIDE01000002">
    <property type="protein sequence ID" value="OWK45096.1"/>
    <property type="molecule type" value="Genomic_DNA"/>
</dbReference>
<reference evidence="2" key="1">
    <citation type="submission" date="2017-06" db="EMBL/GenBank/DDBJ databases">
        <title>Genome analysis of Fimbriiglobus ruber SP5, the first member of the order Planctomycetales with confirmed chitinolytic capability.</title>
        <authorList>
            <person name="Ravin N.V."/>
            <person name="Rakitin A.L."/>
            <person name="Ivanova A.A."/>
            <person name="Beletsky A.V."/>
            <person name="Kulichevskaya I.S."/>
            <person name="Mardanov A.V."/>
            <person name="Dedysh S.N."/>
        </authorList>
    </citation>
    <scope>NUCLEOTIDE SEQUENCE [LARGE SCALE GENOMIC DNA]</scope>
    <source>
        <strain evidence="2">SP5</strain>
    </source>
</reference>
<evidence type="ECO:0000313" key="2">
    <source>
        <dbReference type="Proteomes" id="UP000214646"/>
    </source>
</evidence>
<gene>
    <name evidence="1" type="ORF">FRUB_01427</name>
</gene>
<comment type="caution">
    <text evidence="1">The sequence shown here is derived from an EMBL/GenBank/DDBJ whole genome shotgun (WGS) entry which is preliminary data.</text>
</comment>
<accession>A0A225E4T2</accession>
<sequence length="63" mass="6747">MGDRVVRNPATWVPNDFDSWGRGEGVGVVVEPPFALDAPDVDVRWPGGRCFEAVSGLLPAPPD</sequence>
<dbReference type="AlphaFoldDB" id="A0A225E4T2"/>
<name>A0A225E4T2_9BACT</name>